<evidence type="ECO:0000256" key="1">
    <source>
        <dbReference type="ARBA" id="ARBA00006611"/>
    </source>
</evidence>
<dbReference type="SUPFAM" id="SSF52540">
    <property type="entry name" value="P-loop containing nucleoside triphosphate hydrolases"/>
    <property type="match status" value="1"/>
</dbReference>
<proteinExistence type="inferred from homology"/>
<dbReference type="InterPro" id="IPR001482">
    <property type="entry name" value="T2SS/T4SS_dom"/>
</dbReference>
<dbReference type="GO" id="GO:0016887">
    <property type="term" value="F:ATP hydrolysis activity"/>
    <property type="evidence" value="ECO:0007669"/>
    <property type="project" value="InterPro"/>
</dbReference>
<sequence length="357" mass="38994">MPMQIDEYLGRARAFDGSDLHLTKELPPIMRQNGSLRPLPDAPVLGEDAVEALIGELCGREGISFGPGTDDADFCYHDETGRRYRVNLYHQNGGLAAAIRLLQEELPTIESLGLPKVLERMAGFPRGLVLVTGPTGSGKSTTLAAMLDQVNRTRSGHILTIEDPVEYLHPHKRCMVNQREIGRDAPDFAQALRSALREDPDVILVGEMRDLETISAAVTAAETGHLVFSTLHTTGAAATIDRIVDVFPPYQQQQIRTQLASVLRAVVSQQLLPRVGGSGRVAAFEVLLVNDAVASIIRENKGHQIASVLQTGVKQGMFSMDASLAQLCRERQVSLEDALDRCTDRELFRRLVGLSEG</sequence>
<keyword evidence="4" id="KW-1185">Reference proteome</keyword>
<dbReference type="InterPro" id="IPR003593">
    <property type="entry name" value="AAA+_ATPase"/>
</dbReference>
<evidence type="ECO:0000313" key="3">
    <source>
        <dbReference type="EMBL" id="RLL08049.1"/>
    </source>
</evidence>
<dbReference type="PANTHER" id="PTHR30486">
    <property type="entry name" value="TWITCHING MOTILITY PROTEIN PILT"/>
    <property type="match status" value="1"/>
</dbReference>
<dbReference type="PROSITE" id="PS00662">
    <property type="entry name" value="T2SP_E"/>
    <property type="match status" value="1"/>
</dbReference>
<dbReference type="NCBIfam" id="TIGR01420">
    <property type="entry name" value="pilT_fam"/>
    <property type="match status" value="1"/>
</dbReference>
<dbReference type="InterPro" id="IPR027417">
    <property type="entry name" value="P-loop_NTPase"/>
</dbReference>
<evidence type="ECO:0000313" key="4">
    <source>
        <dbReference type="Proteomes" id="UP000276301"/>
    </source>
</evidence>
<dbReference type="Gene3D" id="3.40.50.300">
    <property type="entry name" value="P-loop containing nucleotide triphosphate hydrolases"/>
    <property type="match status" value="1"/>
</dbReference>
<protein>
    <submittedName>
        <fullName evidence="3">Type IV pilus twitching motility protein PilT</fullName>
    </submittedName>
</protein>
<feature type="domain" description="Bacterial type II secretion system protein E" evidence="2">
    <location>
        <begin position="196"/>
        <end position="210"/>
    </location>
</feature>
<accession>A0A498CJY6</accession>
<dbReference type="Pfam" id="PF00437">
    <property type="entry name" value="T2SSE"/>
    <property type="match status" value="1"/>
</dbReference>
<name>A0A498CJY6_9FIRM</name>
<organism evidence="3 4">
    <name type="scientific">Anaerotruncus massiliensis</name>
    <name type="common">ex Liu et al. 2021</name>
    <dbReference type="NCBI Taxonomy" id="2321404"/>
    <lineage>
        <taxon>Bacteria</taxon>
        <taxon>Bacillati</taxon>
        <taxon>Bacillota</taxon>
        <taxon>Clostridia</taxon>
        <taxon>Eubacteriales</taxon>
        <taxon>Oscillospiraceae</taxon>
        <taxon>Anaerotruncus</taxon>
    </lineage>
</organism>
<reference evidence="3 4" key="1">
    <citation type="submission" date="2018-10" db="EMBL/GenBank/DDBJ databases">
        <title>Anaerotruncus faecis sp. nov., isolated from human feces.</title>
        <authorList>
            <person name="Wang Y.-J."/>
        </authorList>
    </citation>
    <scope>NUCLEOTIDE SEQUENCE [LARGE SCALE GENOMIC DNA]</scope>
    <source>
        <strain evidence="3 4">22A2-44</strain>
    </source>
</reference>
<dbReference type="Proteomes" id="UP000276301">
    <property type="component" value="Unassembled WGS sequence"/>
</dbReference>
<comment type="caution">
    <text evidence="3">The sequence shown here is derived from an EMBL/GenBank/DDBJ whole genome shotgun (WGS) entry which is preliminary data.</text>
</comment>
<dbReference type="SMART" id="SM00382">
    <property type="entry name" value="AAA"/>
    <property type="match status" value="1"/>
</dbReference>
<dbReference type="GO" id="GO:0005524">
    <property type="term" value="F:ATP binding"/>
    <property type="evidence" value="ECO:0007669"/>
    <property type="project" value="InterPro"/>
</dbReference>
<dbReference type="CDD" id="cd01131">
    <property type="entry name" value="PilT"/>
    <property type="match status" value="1"/>
</dbReference>
<gene>
    <name evidence="3" type="ORF">D4A47_12725</name>
</gene>
<dbReference type="EMBL" id="RCHT01000038">
    <property type="protein sequence ID" value="RLL08049.1"/>
    <property type="molecule type" value="Genomic_DNA"/>
</dbReference>
<dbReference type="Gene3D" id="3.30.450.90">
    <property type="match status" value="1"/>
</dbReference>
<evidence type="ECO:0000259" key="2">
    <source>
        <dbReference type="PROSITE" id="PS00662"/>
    </source>
</evidence>
<comment type="similarity">
    <text evidence="1">Belongs to the GSP E family.</text>
</comment>
<dbReference type="InterPro" id="IPR006321">
    <property type="entry name" value="PilT/PilU"/>
</dbReference>
<dbReference type="InterPro" id="IPR050921">
    <property type="entry name" value="T4SS_GSP_E_ATPase"/>
</dbReference>
<dbReference type="AlphaFoldDB" id="A0A498CJY6"/>